<keyword evidence="4" id="KW-1185">Reference proteome</keyword>
<organism evidence="3 4">
    <name type="scientific">Porcisia hertigi</name>
    <dbReference type="NCBI Taxonomy" id="2761500"/>
    <lineage>
        <taxon>Eukaryota</taxon>
        <taxon>Discoba</taxon>
        <taxon>Euglenozoa</taxon>
        <taxon>Kinetoplastea</taxon>
        <taxon>Metakinetoplastina</taxon>
        <taxon>Trypanosomatida</taxon>
        <taxon>Trypanosomatidae</taxon>
        <taxon>Leishmaniinae</taxon>
        <taxon>Porcisia</taxon>
    </lineage>
</organism>
<dbReference type="AlphaFoldDB" id="A0A836HBG2"/>
<dbReference type="OrthoDB" id="5599646at2759"/>
<proteinExistence type="predicted"/>
<accession>A0A836HBG2</accession>
<dbReference type="InterPro" id="IPR007718">
    <property type="entry name" value="Srp40_C"/>
</dbReference>
<reference evidence="3 4" key="1">
    <citation type="submission" date="2021-02" db="EMBL/GenBank/DDBJ databases">
        <title>Porcisia hertigi Genome sequencing and assembly.</title>
        <authorList>
            <person name="Almutairi H."/>
            <person name="Gatherer D."/>
        </authorList>
    </citation>
    <scope>NUCLEOTIDE SEQUENCE [LARGE SCALE GENOMIC DNA]</scope>
    <source>
        <strain evidence="3 4">C119</strain>
    </source>
</reference>
<dbReference type="Pfam" id="PF05022">
    <property type="entry name" value="SRP40_C"/>
    <property type="match status" value="1"/>
</dbReference>
<dbReference type="EMBL" id="JAFJZO010000041">
    <property type="protein sequence ID" value="KAG5488349.1"/>
    <property type="molecule type" value="Genomic_DNA"/>
</dbReference>
<dbReference type="GeneID" id="94293949"/>
<gene>
    <name evidence="3" type="ORF">JKF63_07944</name>
</gene>
<protein>
    <recommendedName>
        <fullName evidence="2">Srp40 C-terminal domain-containing protein</fullName>
    </recommendedName>
</protein>
<evidence type="ECO:0000256" key="1">
    <source>
        <dbReference type="SAM" id="MobiDB-lite"/>
    </source>
</evidence>
<feature type="compositionally biased region" description="Basic and acidic residues" evidence="1">
    <location>
        <begin position="173"/>
        <end position="188"/>
    </location>
</feature>
<dbReference type="PANTHER" id="PTHR37541:SF1">
    <property type="entry name" value="LISH DOMAIN-CONTAINING PROTEIN"/>
    <property type="match status" value="1"/>
</dbReference>
<dbReference type="Proteomes" id="UP000674318">
    <property type="component" value="Unassembled WGS sequence"/>
</dbReference>
<dbReference type="GO" id="GO:0005730">
    <property type="term" value="C:nucleolus"/>
    <property type="evidence" value="ECO:0007669"/>
    <property type="project" value="UniProtKB-ARBA"/>
</dbReference>
<dbReference type="KEGG" id="phet:94293949"/>
<feature type="region of interest" description="Disordered" evidence="1">
    <location>
        <begin position="57"/>
        <end position="216"/>
    </location>
</feature>
<dbReference type="RefSeq" id="XP_067752172.1">
    <property type="nucleotide sequence ID" value="XM_067903872.1"/>
</dbReference>
<name>A0A836HBG2_9TRYP</name>
<evidence type="ECO:0000313" key="4">
    <source>
        <dbReference type="Proteomes" id="UP000674318"/>
    </source>
</evidence>
<evidence type="ECO:0000259" key="2">
    <source>
        <dbReference type="Pfam" id="PF05022"/>
    </source>
</evidence>
<feature type="compositionally biased region" description="Basic and acidic residues" evidence="1">
    <location>
        <begin position="206"/>
        <end position="216"/>
    </location>
</feature>
<comment type="caution">
    <text evidence="3">The sequence shown here is derived from an EMBL/GenBank/DDBJ whole genome shotgun (WGS) entry which is preliminary data.</text>
</comment>
<evidence type="ECO:0000313" key="3">
    <source>
        <dbReference type="EMBL" id="KAG5488349.1"/>
    </source>
</evidence>
<sequence length="288" mass="31889">MSRNVDYLVMEYLAEVYPSVAKALRRDAPSTRQPSHSPFGKKSLQEVVMKYRLHRSTFDAVDTTTSSDDDNKVQQPRLEAAKASSRKPIPNPSEKKSLIAESDSDGEPVRRPAVKKASPKVAPARAVADSDSSGDDEPVRRPAVKKASPKVAPARAVADSDSSGDDEPVTSKLEPRKAPASRTNEEPAWKAARMEPAGAGRHTHHHVNEDGTLRRFQRIDPSKVTFYSDALRDNRPGEEHLALRQNQEMMRTKGKGFNKLKQKNKGKFYGAGVDLSVRAYQFPDSDDE</sequence>
<feature type="domain" description="Srp40 C-terminal" evidence="2">
    <location>
        <begin position="215"/>
        <end position="282"/>
    </location>
</feature>
<dbReference type="PANTHER" id="PTHR37541">
    <property type="entry name" value="SRP40_C DOMAIN-CONTAINING PROTEIN"/>
    <property type="match status" value="1"/>
</dbReference>